<reference evidence="8 9" key="1">
    <citation type="submission" date="2025-04" db="UniProtKB">
        <authorList>
            <consortium name="RefSeq"/>
        </authorList>
    </citation>
    <scope>IDENTIFICATION</scope>
</reference>
<dbReference type="RefSeq" id="XP_022095579.1">
    <property type="nucleotide sequence ID" value="XM_022239887.1"/>
</dbReference>
<feature type="binding site" evidence="4">
    <location>
        <position position="293"/>
    </location>
    <ligand>
        <name>3'-phosphoadenylyl sulfate</name>
        <dbReference type="ChEBI" id="CHEBI:58339"/>
    </ligand>
</feature>
<protein>
    <submittedName>
        <fullName evidence="8 9">Heparan sulfate glucosamine 3-O-sulfotransferase 5-like</fullName>
    </submittedName>
</protein>
<dbReference type="RefSeq" id="XP_022095578.1">
    <property type="nucleotide sequence ID" value="XM_022239886.1"/>
</dbReference>
<keyword evidence="2" id="KW-0325">Glycoprotein</keyword>
<evidence type="ECO:0000259" key="6">
    <source>
        <dbReference type="Pfam" id="PF00685"/>
    </source>
</evidence>
<evidence type="ECO:0000313" key="7">
    <source>
        <dbReference type="Proteomes" id="UP000694845"/>
    </source>
</evidence>
<dbReference type="Gene3D" id="3.40.50.300">
    <property type="entry name" value="P-loop containing nucleotide triphosphate hydrolases"/>
    <property type="match status" value="1"/>
</dbReference>
<evidence type="ECO:0000313" key="12">
    <source>
        <dbReference type="RefSeq" id="XP_022095579.1"/>
    </source>
</evidence>
<dbReference type="OMA" id="HFKNWLE"/>
<evidence type="ECO:0000313" key="9">
    <source>
        <dbReference type="RefSeq" id="XP_022095576.1"/>
    </source>
</evidence>
<feature type="binding site" evidence="4">
    <location>
        <position position="301"/>
    </location>
    <ligand>
        <name>3'-phosphoadenylyl sulfate</name>
        <dbReference type="ChEBI" id="CHEBI:58339"/>
    </ligand>
</feature>
<dbReference type="RefSeq" id="XP_022095575.1">
    <property type="nucleotide sequence ID" value="XM_022239883.1"/>
</dbReference>
<dbReference type="OrthoDB" id="10062788at2759"/>
<feature type="disulfide bond" evidence="5">
    <location>
        <begin position="420"/>
        <end position="428"/>
    </location>
</feature>
<keyword evidence="7" id="KW-1185">Reference proteome</keyword>
<evidence type="ECO:0000313" key="11">
    <source>
        <dbReference type="RefSeq" id="XP_022095578.1"/>
    </source>
</evidence>
<dbReference type="PROSITE" id="PS51257">
    <property type="entry name" value="PROKAR_LIPOPROTEIN"/>
    <property type="match status" value="1"/>
</dbReference>
<dbReference type="KEGG" id="aplc:110981885"/>
<dbReference type="PANTHER" id="PTHR10605">
    <property type="entry name" value="HEPARAN SULFATE SULFOTRANSFERASE"/>
    <property type="match status" value="1"/>
</dbReference>
<dbReference type="InterPro" id="IPR037359">
    <property type="entry name" value="NST/OST"/>
</dbReference>
<keyword evidence="5" id="KW-1015">Disulfide bond</keyword>
<evidence type="ECO:0000313" key="10">
    <source>
        <dbReference type="RefSeq" id="XP_022095577.1"/>
    </source>
</evidence>
<dbReference type="InterPro" id="IPR000863">
    <property type="entry name" value="Sulfotransferase_dom"/>
</dbReference>
<dbReference type="GO" id="GO:0008467">
    <property type="term" value="F:[heparan sulfate]-glucosamine 3-sulfotransferase activity"/>
    <property type="evidence" value="ECO:0007669"/>
    <property type="project" value="TreeGrafter"/>
</dbReference>
<feature type="domain" description="Sulfotransferase" evidence="6">
    <location>
        <begin position="203"/>
        <end position="402"/>
    </location>
</feature>
<dbReference type="SUPFAM" id="SSF52540">
    <property type="entry name" value="P-loop containing nucleoside triphosphate hydrolases"/>
    <property type="match status" value="1"/>
</dbReference>
<dbReference type="Pfam" id="PF00685">
    <property type="entry name" value="Sulfotransfer_1"/>
    <property type="match status" value="1"/>
</dbReference>
<dbReference type="RefSeq" id="XP_022095577.1">
    <property type="nucleotide sequence ID" value="XM_022239885.1"/>
</dbReference>
<proteinExistence type="predicted"/>
<name>A0A8B7YQM3_ACAPL</name>
<dbReference type="RefSeq" id="XP_022095576.1">
    <property type="nucleotide sequence ID" value="XM_022239884.1"/>
</dbReference>
<dbReference type="AlphaFoldDB" id="A0A8B7YQM3"/>
<accession>A0A8B7YQM3</accession>
<evidence type="ECO:0000313" key="8">
    <source>
        <dbReference type="RefSeq" id="XP_022095575.1"/>
    </source>
</evidence>
<dbReference type="Proteomes" id="UP000694845">
    <property type="component" value="Unplaced"/>
</dbReference>
<dbReference type="GeneID" id="110981885"/>
<feature type="active site" description="For sulfotransferase activity" evidence="3">
    <location>
        <position position="210"/>
    </location>
</feature>
<sequence length="474" mass="54410">MSYISLKKKATVALLCLVSFTVGCILTTKLHSPQSFQMPSGLASLQASRLDLGKRIRGQRLKDNSKNVTESNADMYADHREASVDDERALTDQNETDIFTDYTYDTDKEAVSANSHAVAQPVSKHHYFVEVSDPRAGLILKKVISKLPRNLLRSVVFGKKIFDERELSLLGSKKAPTVSLQKKWAALTEGMREVGYEQRLPVVINIGVKKSGTNAFGFFISQHPQIVHSIGNEVHYFDWNYGKGIEYYRSRMGFSKANQFTFEKTPRYFITPDAPKNILKDLPSNVKFVICVRDPVERAKSDFRHEAELAMRRGKKDRVAVRTLARSETPASQGEKFEQTVLDKNGNINLSSDIISASVFSKHFKNWLEHFPRDRFYILSDEKVNKDIYTEMKNIENFLGLEPFFERNMFFYNREIHAPCMKVEPRPCPAKSTPGFLPKAEPSPEVIQKLRNFFRPYNQEFEKLTQMEFSWTNL</sequence>
<gene>
    <name evidence="8 9 10 11 12" type="primary">LOC110981885</name>
</gene>
<dbReference type="PANTHER" id="PTHR10605:SF72">
    <property type="entry name" value="HEPARAN SULFATE 3-O SULFOTRANSFERASE-B, ISOFORM A"/>
    <property type="match status" value="1"/>
</dbReference>
<evidence type="ECO:0000256" key="1">
    <source>
        <dbReference type="ARBA" id="ARBA00022679"/>
    </source>
</evidence>
<evidence type="ECO:0000256" key="2">
    <source>
        <dbReference type="ARBA" id="ARBA00023180"/>
    </source>
</evidence>
<organism evidence="7 12">
    <name type="scientific">Acanthaster planci</name>
    <name type="common">Crown-of-thorns starfish</name>
    <dbReference type="NCBI Taxonomy" id="133434"/>
    <lineage>
        <taxon>Eukaryota</taxon>
        <taxon>Metazoa</taxon>
        <taxon>Echinodermata</taxon>
        <taxon>Eleutherozoa</taxon>
        <taxon>Asterozoa</taxon>
        <taxon>Asteroidea</taxon>
        <taxon>Valvatacea</taxon>
        <taxon>Valvatida</taxon>
        <taxon>Acanthasteridae</taxon>
        <taxon>Acanthaster</taxon>
    </lineage>
</organism>
<evidence type="ECO:0000256" key="4">
    <source>
        <dbReference type="PIRSR" id="PIRSR637359-2"/>
    </source>
</evidence>
<evidence type="ECO:0000256" key="3">
    <source>
        <dbReference type="PIRSR" id="PIRSR637359-1"/>
    </source>
</evidence>
<keyword evidence="1" id="KW-0808">Transferase</keyword>
<dbReference type="InterPro" id="IPR027417">
    <property type="entry name" value="P-loop_NTPase"/>
</dbReference>
<evidence type="ECO:0000256" key="5">
    <source>
        <dbReference type="PIRSR" id="PIRSR637359-3"/>
    </source>
</evidence>